<organism evidence="3 4">
    <name type="scientific">Treponema rectale</name>
    <dbReference type="NCBI Taxonomy" id="744512"/>
    <lineage>
        <taxon>Bacteria</taxon>
        <taxon>Pseudomonadati</taxon>
        <taxon>Spirochaetota</taxon>
        <taxon>Spirochaetia</taxon>
        <taxon>Spirochaetales</taxon>
        <taxon>Treponemataceae</taxon>
        <taxon>Treponema</taxon>
    </lineage>
</organism>
<sequence length="436" mass="50910">MIERNVYLNKLIESKENGFPKVITGIRRCGKSYLLEEIYKKYLIDSGVNEKNIIIIDLEEEENYEYYDPINLSNHVLDLCDKDKMNYVFIDEIQNVVSIINPVFTDGKHIKAKPKDENAITFAKIVLSLSKKKNIDLYVTGSNSKMLSTDVQTEFRDRATNINVNPLSFEEYMKYTNLEEYRAINEYLTYGGMPLAVLKEREEDKKDYLINLFETTYFKDIIERYKFRKAEALDELCTLLSTCVGTLINSEKLSNTYKSKTKNKIDSETVTSYVNAFKDANIIREANRYDVKGKEIISSLKKYYFIDTGLRNARLNFAFLDEGQMLENVVYNELIYNGYSVSVGTYDKVEKNKNNESIRRTYQIDFLATKGTRMYYIQVASDINNEETRNRELKPYISLNDQIQKIIVINKPINETRDIHGFIVIGIVDFLLRFIK</sequence>
<evidence type="ECO:0000259" key="1">
    <source>
        <dbReference type="Pfam" id="PF13173"/>
    </source>
</evidence>
<dbReference type="Gene3D" id="3.40.50.300">
    <property type="entry name" value="P-loop containing nucleotide triphosphate hydrolases"/>
    <property type="match status" value="1"/>
</dbReference>
<dbReference type="InterPro" id="IPR027417">
    <property type="entry name" value="P-loop_NTPase"/>
</dbReference>
<evidence type="ECO:0000259" key="2">
    <source>
        <dbReference type="Pfam" id="PF13635"/>
    </source>
</evidence>
<evidence type="ECO:0000313" key="3">
    <source>
        <dbReference type="EMBL" id="QOS39394.1"/>
    </source>
</evidence>
<dbReference type="InterPro" id="IPR025420">
    <property type="entry name" value="DUF4143"/>
</dbReference>
<keyword evidence="3" id="KW-0547">Nucleotide-binding</keyword>
<dbReference type="PANTHER" id="PTHR33295:SF18">
    <property type="entry name" value="AAA+ ATPASE DOMAIN-CONTAINING PROTEIN"/>
    <property type="match status" value="1"/>
</dbReference>
<protein>
    <submittedName>
        <fullName evidence="3">ATP-binding protein</fullName>
    </submittedName>
</protein>
<evidence type="ECO:0000313" key="4">
    <source>
        <dbReference type="Proteomes" id="UP000593591"/>
    </source>
</evidence>
<feature type="domain" description="DUF4143" evidence="2">
    <location>
        <begin position="219"/>
        <end position="381"/>
    </location>
</feature>
<dbReference type="InterPro" id="IPR041682">
    <property type="entry name" value="AAA_14"/>
</dbReference>
<dbReference type="Pfam" id="PF13173">
    <property type="entry name" value="AAA_14"/>
    <property type="match status" value="1"/>
</dbReference>
<feature type="domain" description="AAA" evidence="1">
    <location>
        <begin position="20"/>
        <end position="173"/>
    </location>
</feature>
<dbReference type="KEGG" id="trc:DYE49_02550"/>
<accession>A0A7M1XII7</accession>
<dbReference type="EMBL" id="CP031517">
    <property type="protein sequence ID" value="QOS39394.1"/>
    <property type="molecule type" value="Genomic_DNA"/>
</dbReference>
<name>A0A7M1XII7_9SPIR</name>
<dbReference type="PANTHER" id="PTHR33295">
    <property type="entry name" value="ATPASE"/>
    <property type="match status" value="1"/>
</dbReference>
<dbReference type="Proteomes" id="UP000593591">
    <property type="component" value="Chromosome"/>
</dbReference>
<gene>
    <name evidence="3" type="ORF">DYE49_02550</name>
</gene>
<dbReference type="Pfam" id="PF13635">
    <property type="entry name" value="DUF4143"/>
    <property type="match status" value="1"/>
</dbReference>
<dbReference type="GO" id="GO:0005524">
    <property type="term" value="F:ATP binding"/>
    <property type="evidence" value="ECO:0007669"/>
    <property type="project" value="UniProtKB-KW"/>
</dbReference>
<proteinExistence type="predicted"/>
<reference evidence="3 4" key="1">
    <citation type="submission" date="2018-08" db="EMBL/GenBank/DDBJ databases">
        <title>The first complete genome of Treponema rectale (CHPAT), a commensal spirochete of the bovine rectum.</title>
        <authorList>
            <person name="Staton G.J."/>
            <person name="Clegg S.R."/>
            <person name="Carter S.D."/>
            <person name="Radford A.D."/>
            <person name="Darby A."/>
            <person name="Hall N."/>
            <person name="Birtles R.J."/>
            <person name="Evans N.J."/>
        </authorList>
    </citation>
    <scope>NUCLEOTIDE SEQUENCE [LARGE SCALE GENOMIC DNA]</scope>
    <source>
        <strain evidence="3 4">CHPA</strain>
    </source>
</reference>
<dbReference type="SUPFAM" id="SSF52540">
    <property type="entry name" value="P-loop containing nucleoside triphosphate hydrolases"/>
    <property type="match status" value="1"/>
</dbReference>
<keyword evidence="3" id="KW-0067">ATP-binding</keyword>
<dbReference type="AlphaFoldDB" id="A0A7M1XII7"/>